<dbReference type="Proteomes" id="UP000886818">
    <property type="component" value="Chromosome"/>
</dbReference>
<accession>A0ABX8RHB1</accession>
<sequence length="152" mass="16402">MILISACLAGVDCKYNGKNNEVEEIINLVKEKKAILVCPEQLGGLSTPRVPCEIVGGDGEDVLNNQAKVINKNGEDQTAYFLKGAQEALKIVKLYDIKTAILKAKSPSCGSGIIYDGGFSGKKKNGYGVTAALFKKEGIKLFDEESFKNQIK</sequence>
<evidence type="ECO:0000313" key="2">
    <source>
        <dbReference type="Proteomes" id="UP000886818"/>
    </source>
</evidence>
<dbReference type="PANTHER" id="PTHR30087">
    <property type="entry name" value="INNER MEMBRANE PROTEIN"/>
    <property type="match status" value="1"/>
</dbReference>
<dbReference type="PANTHER" id="PTHR30087:SF1">
    <property type="entry name" value="HYPOTHETICAL CYTOSOLIC PROTEIN"/>
    <property type="match status" value="1"/>
</dbReference>
<dbReference type="RefSeq" id="WP_218283032.1">
    <property type="nucleotide sequence ID" value="NZ_CP078093.1"/>
</dbReference>
<dbReference type="Pfam" id="PF04463">
    <property type="entry name" value="2-thiour_desulf"/>
    <property type="match status" value="1"/>
</dbReference>
<dbReference type="InterPro" id="IPR007553">
    <property type="entry name" value="2-thiour_desulf"/>
</dbReference>
<keyword evidence="2" id="KW-1185">Reference proteome</keyword>
<organism evidence="1 2">
    <name type="scientific">Crassaminicella indica</name>
    <dbReference type="NCBI Taxonomy" id="2855394"/>
    <lineage>
        <taxon>Bacteria</taxon>
        <taxon>Bacillati</taxon>
        <taxon>Bacillota</taxon>
        <taxon>Clostridia</taxon>
        <taxon>Eubacteriales</taxon>
        <taxon>Clostridiaceae</taxon>
        <taxon>Crassaminicella</taxon>
    </lineage>
</organism>
<name>A0ABX8RHB1_9CLOT</name>
<gene>
    <name evidence="1" type="ORF">KVH43_00690</name>
</gene>
<protein>
    <submittedName>
        <fullName evidence="1">DUF523 domain-containing protein</fullName>
    </submittedName>
</protein>
<dbReference type="EMBL" id="CP078093">
    <property type="protein sequence ID" value="QXM06336.1"/>
    <property type="molecule type" value="Genomic_DNA"/>
</dbReference>
<proteinExistence type="predicted"/>
<evidence type="ECO:0000313" key="1">
    <source>
        <dbReference type="EMBL" id="QXM06336.1"/>
    </source>
</evidence>
<reference evidence="1" key="1">
    <citation type="submission" date="2021-07" db="EMBL/GenBank/DDBJ databases">
        <title>Complete genome sequence of Crassaminicella sp. 143-21, isolated from a deep-sea hydrothermal vent.</title>
        <authorList>
            <person name="Li X."/>
        </authorList>
    </citation>
    <scope>NUCLEOTIDE SEQUENCE</scope>
    <source>
        <strain evidence="1">143-21</strain>
    </source>
</reference>